<protein>
    <submittedName>
        <fullName evidence="1">Uncharacterized protein</fullName>
    </submittedName>
</protein>
<accession>A0A0F4NKA0</accession>
<comment type="caution">
    <text evidence="1">The sequence shown here is derived from an EMBL/GenBank/DDBJ whole genome shotgun (WGS) entry which is preliminary data.</text>
</comment>
<dbReference type="STRING" id="579748.TW81_09925"/>
<name>A0A0F4NKA0_9VIBR</name>
<reference evidence="1 2" key="1">
    <citation type="journal article" date="2015" name="BMC Genomics">
        <title>Genome mining reveals unlocked bioactive potential of marine Gram-negative bacteria.</title>
        <authorList>
            <person name="Machado H."/>
            <person name="Sonnenschein E.C."/>
            <person name="Melchiorsen J."/>
            <person name="Gram L."/>
        </authorList>
    </citation>
    <scope>NUCLEOTIDE SEQUENCE [LARGE SCALE GENOMIC DNA]</scope>
    <source>
        <strain evidence="1 2">S2757</strain>
    </source>
</reference>
<proteinExistence type="predicted"/>
<dbReference type="PATRIC" id="fig|579748.3.peg.2040"/>
<gene>
    <name evidence="1" type="ORF">TW81_09925</name>
</gene>
<organism evidence="1 2">
    <name type="scientific">Vibrio galatheae</name>
    <dbReference type="NCBI Taxonomy" id="579748"/>
    <lineage>
        <taxon>Bacteria</taxon>
        <taxon>Pseudomonadati</taxon>
        <taxon>Pseudomonadota</taxon>
        <taxon>Gammaproteobacteria</taxon>
        <taxon>Vibrionales</taxon>
        <taxon>Vibrionaceae</taxon>
        <taxon>Vibrio</taxon>
    </lineage>
</organism>
<keyword evidence="2" id="KW-1185">Reference proteome</keyword>
<evidence type="ECO:0000313" key="2">
    <source>
        <dbReference type="Proteomes" id="UP000033673"/>
    </source>
</evidence>
<evidence type="ECO:0000313" key="1">
    <source>
        <dbReference type="EMBL" id="KJY83303.1"/>
    </source>
</evidence>
<dbReference type="AlphaFoldDB" id="A0A0F4NKA0"/>
<dbReference type="EMBL" id="JXXV01000016">
    <property type="protein sequence ID" value="KJY83303.1"/>
    <property type="molecule type" value="Genomic_DNA"/>
</dbReference>
<sequence>MTLKEKIIFDYGTLKRFCRVESINYQSFLNALNGRTQYVGVAKRLIELGYIETTNELEKGNQ</sequence>
<dbReference type="RefSeq" id="WP_045955540.1">
    <property type="nucleotide sequence ID" value="NZ_JXXV01000016.1"/>
</dbReference>
<dbReference type="Proteomes" id="UP000033673">
    <property type="component" value="Unassembled WGS sequence"/>
</dbReference>